<evidence type="ECO:0000256" key="1">
    <source>
        <dbReference type="SAM" id="MobiDB-lite"/>
    </source>
</evidence>
<reference evidence="2 3" key="1">
    <citation type="journal article" date="2020" name="Nat. Food">
        <title>A phased Vanilla planifolia genome enables genetic improvement of flavour and production.</title>
        <authorList>
            <person name="Hasing T."/>
            <person name="Tang H."/>
            <person name="Brym M."/>
            <person name="Khazi F."/>
            <person name="Huang T."/>
            <person name="Chambers A.H."/>
        </authorList>
    </citation>
    <scope>NUCLEOTIDE SEQUENCE [LARGE SCALE GENOMIC DNA]</scope>
    <source>
        <tissue evidence="2">Leaf</tissue>
    </source>
</reference>
<proteinExistence type="predicted"/>
<feature type="compositionally biased region" description="Basic and acidic residues" evidence="1">
    <location>
        <begin position="17"/>
        <end position="26"/>
    </location>
</feature>
<evidence type="ECO:0000313" key="3">
    <source>
        <dbReference type="Proteomes" id="UP000639772"/>
    </source>
</evidence>
<accession>A0A835QWG1</accession>
<protein>
    <submittedName>
        <fullName evidence="2">Uncharacterized protein</fullName>
    </submittedName>
</protein>
<gene>
    <name evidence="2" type="ORF">HPP92_015429</name>
</gene>
<dbReference type="Proteomes" id="UP000639772">
    <property type="component" value="Chromosome 7"/>
</dbReference>
<sequence>MPSLRNSSCNAPSFRQTGDRFIPDRSPMDFDVAHYLLTQPRKEKEKNEVVSPAKEAYRKILAQTFSTTEAGFWYSAKDLRRPLKGCSLRCMILLLPTKARLPEPKDTSPSQQTGH</sequence>
<feature type="compositionally biased region" description="Polar residues" evidence="1">
    <location>
        <begin position="1"/>
        <end position="16"/>
    </location>
</feature>
<feature type="region of interest" description="Disordered" evidence="1">
    <location>
        <begin position="1"/>
        <end position="26"/>
    </location>
</feature>
<comment type="caution">
    <text evidence="2">The sequence shown here is derived from an EMBL/GenBank/DDBJ whole genome shotgun (WGS) entry which is preliminary data.</text>
</comment>
<dbReference type="EMBL" id="JADCNM010000007">
    <property type="protein sequence ID" value="KAG0475743.1"/>
    <property type="molecule type" value="Genomic_DNA"/>
</dbReference>
<dbReference type="OrthoDB" id="677000at2759"/>
<organism evidence="2 3">
    <name type="scientific">Vanilla planifolia</name>
    <name type="common">Vanilla</name>
    <dbReference type="NCBI Taxonomy" id="51239"/>
    <lineage>
        <taxon>Eukaryota</taxon>
        <taxon>Viridiplantae</taxon>
        <taxon>Streptophyta</taxon>
        <taxon>Embryophyta</taxon>
        <taxon>Tracheophyta</taxon>
        <taxon>Spermatophyta</taxon>
        <taxon>Magnoliopsida</taxon>
        <taxon>Liliopsida</taxon>
        <taxon>Asparagales</taxon>
        <taxon>Orchidaceae</taxon>
        <taxon>Vanilloideae</taxon>
        <taxon>Vanilleae</taxon>
        <taxon>Vanilla</taxon>
    </lineage>
</organism>
<evidence type="ECO:0000313" key="2">
    <source>
        <dbReference type="EMBL" id="KAG0475743.1"/>
    </source>
</evidence>
<dbReference type="AlphaFoldDB" id="A0A835QWG1"/>
<name>A0A835QWG1_VANPL</name>